<dbReference type="Pfam" id="PF16220">
    <property type="entry name" value="DUF4880"/>
    <property type="match status" value="1"/>
</dbReference>
<keyword evidence="1" id="KW-1133">Transmembrane helix</keyword>
<reference evidence="4 5" key="1">
    <citation type="submission" date="2016-11" db="EMBL/GenBank/DDBJ databases">
        <authorList>
            <person name="Jaros S."/>
            <person name="Januszkiewicz K."/>
            <person name="Wedrychowicz H."/>
        </authorList>
    </citation>
    <scope>NUCLEOTIDE SEQUENCE [LARGE SCALE GENOMIC DNA]</scope>
    <source>
        <strain evidence="4 5">CGMCC 1.7049</strain>
    </source>
</reference>
<dbReference type="PANTHER" id="PTHR30273:SF2">
    <property type="entry name" value="PROTEIN FECR"/>
    <property type="match status" value="1"/>
</dbReference>
<keyword evidence="1" id="KW-0812">Transmembrane</keyword>
<dbReference type="Pfam" id="PF04773">
    <property type="entry name" value="FecR"/>
    <property type="match status" value="1"/>
</dbReference>
<dbReference type="InterPro" id="IPR006860">
    <property type="entry name" value="FecR"/>
</dbReference>
<sequence length="347" mass="37586">MKKNTTVGTPEEAAYWCARLCAPDCTDRDRADFERWLRADPSHADAFAAAQLLSDGVGLLADVDPRLRALADEAYAIGDSDVPLTQRLRHQHRRWSMPLALAATLAVAVVGLKLASEPRPLTPTEHYSASTAPRQLMLADGSRVLLDVDSQIRVALESNARRVELMHGRALFTVAHDRNRPFSVTAGDSKTTALGTVFQVQRDADAVTVTLSEGSVAVTSLATDAMHSEKLAPGEQIRIDGPSRSAAAWNKKAVDPEIATSWTHGRLVFRSTPLAEAIAEMNRYSDRKLALADSDLADLTVSGNFIPGENLMIASAFTSVLPIRTVEVGNEILLFRRHDVQGSGSGR</sequence>
<dbReference type="PANTHER" id="PTHR30273">
    <property type="entry name" value="PERIPLASMIC SIGNAL SENSOR AND SIGMA FACTOR ACTIVATOR FECR-RELATED"/>
    <property type="match status" value="1"/>
</dbReference>
<evidence type="ECO:0000256" key="1">
    <source>
        <dbReference type="SAM" id="Phobius"/>
    </source>
</evidence>
<dbReference type="Proteomes" id="UP000199758">
    <property type="component" value="Unassembled WGS sequence"/>
</dbReference>
<dbReference type="RefSeq" id="WP_072896932.1">
    <property type="nucleotide sequence ID" value="NZ_FQWZ01000004.1"/>
</dbReference>
<protein>
    <submittedName>
        <fullName evidence="4">FecR family protein</fullName>
    </submittedName>
</protein>
<proteinExistence type="predicted"/>
<dbReference type="InterPro" id="IPR032623">
    <property type="entry name" value="FecR_N"/>
</dbReference>
<dbReference type="EMBL" id="FQWZ01000004">
    <property type="protein sequence ID" value="SHG94565.1"/>
    <property type="molecule type" value="Genomic_DNA"/>
</dbReference>
<feature type="transmembrane region" description="Helical" evidence="1">
    <location>
        <begin position="95"/>
        <end position="115"/>
    </location>
</feature>
<keyword evidence="5" id="KW-1185">Reference proteome</keyword>
<keyword evidence="1" id="KW-0472">Membrane</keyword>
<feature type="domain" description="FecR protein" evidence="2">
    <location>
        <begin position="130"/>
        <end position="216"/>
    </location>
</feature>
<dbReference type="OrthoDB" id="9771237at2"/>
<dbReference type="STRING" id="490188.SAMN04488068_1931"/>
<gene>
    <name evidence="4" type="ORF">SAMN04488068_1931</name>
</gene>
<evidence type="ECO:0000259" key="3">
    <source>
        <dbReference type="Pfam" id="PF16220"/>
    </source>
</evidence>
<feature type="domain" description="FecR N-terminal" evidence="3">
    <location>
        <begin position="11"/>
        <end position="51"/>
    </location>
</feature>
<evidence type="ECO:0000313" key="5">
    <source>
        <dbReference type="Proteomes" id="UP000199758"/>
    </source>
</evidence>
<organism evidence="4 5">
    <name type="scientific">Hydrocarboniphaga daqingensis</name>
    <dbReference type="NCBI Taxonomy" id="490188"/>
    <lineage>
        <taxon>Bacteria</taxon>
        <taxon>Pseudomonadati</taxon>
        <taxon>Pseudomonadota</taxon>
        <taxon>Gammaproteobacteria</taxon>
        <taxon>Nevskiales</taxon>
        <taxon>Nevskiaceae</taxon>
        <taxon>Hydrocarboniphaga</taxon>
    </lineage>
</organism>
<dbReference type="PIRSF" id="PIRSF018266">
    <property type="entry name" value="FecR"/>
    <property type="match status" value="1"/>
</dbReference>
<dbReference type="AlphaFoldDB" id="A0A1M5NYN1"/>
<dbReference type="Gene3D" id="3.55.50.30">
    <property type="match status" value="1"/>
</dbReference>
<name>A0A1M5NYN1_9GAMM</name>
<dbReference type="GO" id="GO:0016989">
    <property type="term" value="F:sigma factor antagonist activity"/>
    <property type="evidence" value="ECO:0007669"/>
    <property type="project" value="TreeGrafter"/>
</dbReference>
<accession>A0A1M5NYN1</accession>
<dbReference type="Gene3D" id="2.60.120.1440">
    <property type="match status" value="1"/>
</dbReference>
<evidence type="ECO:0000259" key="2">
    <source>
        <dbReference type="Pfam" id="PF04773"/>
    </source>
</evidence>
<evidence type="ECO:0000313" key="4">
    <source>
        <dbReference type="EMBL" id="SHG94565.1"/>
    </source>
</evidence>
<dbReference type="InterPro" id="IPR012373">
    <property type="entry name" value="Ferrdict_sens_TM"/>
</dbReference>